<keyword evidence="3" id="KW-1185">Reference proteome</keyword>
<dbReference type="AlphaFoldDB" id="A0A427Y5F3"/>
<evidence type="ECO:0000313" key="3">
    <source>
        <dbReference type="Proteomes" id="UP000279236"/>
    </source>
</evidence>
<name>A0A427Y5F3_9TREE</name>
<feature type="region of interest" description="Disordered" evidence="1">
    <location>
        <begin position="1"/>
        <end position="82"/>
    </location>
</feature>
<dbReference type="EMBL" id="RSCE01000002">
    <property type="protein sequence ID" value="RSH86317.1"/>
    <property type="molecule type" value="Genomic_DNA"/>
</dbReference>
<accession>A0A427Y5F3</accession>
<dbReference type="RefSeq" id="XP_028479102.1">
    <property type="nucleotide sequence ID" value="XM_028620130.1"/>
</dbReference>
<evidence type="ECO:0000256" key="1">
    <source>
        <dbReference type="SAM" id="MobiDB-lite"/>
    </source>
</evidence>
<proteinExistence type="predicted"/>
<sequence>MRINREYHPHQTRDVYTHSKDGSSDDRLPYDLQEPTGEHILTPVSNARQDPHSQPPESDSCATYNYQQPRHWESSTGRYYDPRGGHRPTTLTKMHPRPAYAKESPIRQLGALRERTNWTNAPIDYSLDVMEGTPHSALSTVEEGMVRHWQSPDGSTPVNEPVQTGMARTSDDLERGSNTSLQPTPVKHKNTRGMLSEEFDATERIQFLEGELVHLREALATKDKLLRSHEEVIRSKDVIIALLQERG</sequence>
<protein>
    <submittedName>
        <fullName evidence="2">Uncharacterized protein</fullName>
    </submittedName>
</protein>
<dbReference type="Proteomes" id="UP000279236">
    <property type="component" value="Unassembled WGS sequence"/>
</dbReference>
<dbReference type="GeneID" id="39589104"/>
<feature type="compositionally biased region" description="Basic and acidic residues" evidence="1">
    <location>
        <begin position="1"/>
        <end position="29"/>
    </location>
</feature>
<organism evidence="2 3">
    <name type="scientific">Apiotrichum porosum</name>
    <dbReference type="NCBI Taxonomy" id="105984"/>
    <lineage>
        <taxon>Eukaryota</taxon>
        <taxon>Fungi</taxon>
        <taxon>Dikarya</taxon>
        <taxon>Basidiomycota</taxon>
        <taxon>Agaricomycotina</taxon>
        <taxon>Tremellomycetes</taxon>
        <taxon>Trichosporonales</taxon>
        <taxon>Trichosporonaceae</taxon>
        <taxon>Apiotrichum</taxon>
    </lineage>
</organism>
<evidence type="ECO:0000313" key="2">
    <source>
        <dbReference type="EMBL" id="RSH86317.1"/>
    </source>
</evidence>
<feature type="compositionally biased region" description="Polar residues" evidence="1">
    <location>
        <begin position="55"/>
        <end position="68"/>
    </location>
</feature>
<gene>
    <name evidence="2" type="ORF">EHS24_004561</name>
</gene>
<reference evidence="2 3" key="1">
    <citation type="submission" date="2018-11" db="EMBL/GenBank/DDBJ databases">
        <title>Genome sequence of Apiotrichum porosum DSM 27194.</title>
        <authorList>
            <person name="Aliyu H."/>
            <person name="Gorte O."/>
            <person name="Ochsenreither K."/>
        </authorList>
    </citation>
    <scope>NUCLEOTIDE SEQUENCE [LARGE SCALE GENOMIC DNA]</scope>
    <source>
        <strain evidence="2 3">DSM 27194</strain>
    </source>
</reference>
<comment type="caution">
    <text evidence="2">The sequence shown here is derived from an EMBL/GenBank/DDBJ whole genome shotgun (WGS) entry which is preliminary data.</text>
</comment>
<feature type="region of interest" description="Disordered" evidence="1">
    <location>
        <begin position="167"/>
        <end position="189"/>
    </location>
</feature>